<evidence type="ECO:0000256" key="5">
    <source>
        <dbReference type="SAM" id="Phobius"/>
    </source>
</evidence>
<evidence type="ECO:0000313" key="7">
    <source>
        <dbReference type="EMBL" id="CAF1158744.1"/>
    </source>
</evidence>
<keyword evidence="2 5" id="KW-0812">Transmembrane</keyword>
<accession>A0A814T9D1</accession>
<proteinExistence type="predicted"/>
<dbReference type="Proteomes" id="UP000663864">
    <property type="component" value="Unassembled WGS sequence"/>
</dbReference>
<feature type="transmembrane region" description="Helical" evidence="5">
    <location>
        <begin position="85"/>
        <end position="105"/>
    </location>
</feature>
<organism evidence="7 8">
    <name type="scientific">Rotaria sordida</name>
    <dbReference type="NCBI Taxonomy" id="392033"/>
    <lineage>
        <taxon>Eukaryota</taxon>
        <taxon>Metazoa</taxon>
        <taxon>Spiralia</taxon>
        <taxon>Gnathifera</taxon>
        <taxon>Rotifera</taxon>
        <taxon>Eurotatoria</taxon>
        <taxon>Bdelloidea</taxon>
        <taxon>Philodinida</taxon>
        <taxon>Philodinidae</taxon>
        <taxon>Rotaria</taxon>
    </lineage>
</organism>
<dbReference type="InterPro" id="IPR005828">
    <property type="entry name" value="MFS_sugar_transport-like"/>
</dbReference>
<dbReference type="GO" id="GO:0046943">
    <property type="term" value="F:carboxylic acid transmembrane transporter activity"/>
    <property type="evidence" value="ECO:0007669"/>
    <property type="project" value="TreeGrafter"/>
</dbReference>
<evidence type="ECO:0000256" key="2">
    <source>
        <dbReference type="ARBA" id="ARBA00022692"/>
    </source>
</evidence>
<feature type="transmembrane region" description="Helical" evidence="5">
    <location>
        <begin position="55"/>
        <end position="73"/>
    </location>
</feature>
<dbReference type="InterPro" id="IPR020846">
    <property type="entry name" value="MFS_dom"/>
</dbReference>
<comment type="caution">
    <text evidence="7">The sequence shown here is derived from an EMBL/GenBank/DDBJ whole genome shotgun (WGS) entry which is preliminary data.</text>
</comment>
<protein>
    <recommendedName>
        <fullName evidence="6">Major facilitator superfamily (MFS) profile domain-containing protein</fullName>
    </recommendedName>
</protein>
<evidence type="ECO:0000256" key="4">
    <source>
        <dbReference type="ARBA" id="ARBA00023136"/>
    </source>
</evidence>
<dbReference type="InterPro" id="IPR036259">
    <property type="entry name" value="MFS_trans_sf"/>
</dbReference>
<evidence type="ECO:0000259" key="6">
    <source>
        <dbReference type="PROSITE" id="PS50850"/>
    </source>
</evidence>
<gene>
    <name evidence="7" type="ORF">ZHD862_LOCUS20567</name>
</gene>
<dbReference type="PROSITE" id="PS50850">
    <property type="entry name" value="MFS"/>
    <property type="match status" value="1"/>
</dbReference>
<dbReference type="GO" id="GO:0005886">
    <property type="term" value="C:plasma membrane"/>
    <property type="evidence" value="ECO:0007669"/>
    <property type="project" value="TreeGrafter"/>
</dbReference>
<dbReference type="AlphaFoldDB" id="A0A814T9D1"/>
<dbReference type="Pfam" id="PF00083">
    <property type="entry name" value="Sugar_tr"/>
    <property type="match status" value="1"/>
</dbReference>
<keyword evidence="4 5" id="KW-0472">Membrane</keyword>
<feature type="transmembrane region" description="Helical" evidence="5">
    <location>
        <begin position="28"/>
        <end position="48"/>
    </location>
</feature>
<evidence type="ECO:0000256" key="1">
    <source>
        <dbReference type="ARBA" id="ARBA00004141"/>
    </source>
</evidence>
<dbReference type="EMBL" id="CAJNOT010001176">
    <property type="protein sequence ID" value="CAF1158744.1"/>
    <property type="molecule type" value="Genomic_DNA"/>
</dbReference>
<evidence type="ECO:0000256" key="3">
    <source>
        <dbReference type="ARBA" id="ARBA00022989"/>
    </source>
</evidence>
<dbReference type="Gene3D" id="1.20.1250.20">
    <property type="entry name" value="MFS general substrate transporter like domains"/>
    <property type="match status" value="1"/>
</dbReference>
<evidence type="ECO:0000313" key="8">
    <source>
        <dbReference type="Proteomes" id="UP000663864"/>
    </source>
</evidence>
<dbReference type="PANTHER" id="PTHR23508">
    <property type="entry name" value="CARBOXYLIC ACID TRANSPORTER PROTEIN HOMOLOG"/>
    <property type="match status" value="1"/>
</dbReference>
<dbReference type="SUPFAM" id="SSF103473">
    <property type="entry name" value="MFS general substrate transporter"/>
    <property type="match status" value="1"/>
</dbReference>
<dbReference type="PANTHER" id="PTHR23508:SF10">
    <property type="entry name" value="CARBOXYLIC ACID TRANSPORTER PROTEIN HOMOLOG"/>
    <property type="match status" value="1"/>
</dbReference>
<name>A0A814T9D1_9BILA</name>
<keyword evidence="3 5" id="KW-1133">Transmembrane helix</keyword>
<feature type="transmembrane region" description="Helical" evidence="5">
    <location>
        <begin position="117"/>
        <end position="135"/>
    </location>
</feature>
<reference evidence="7" key="1">
    <citation type="submission" date="2021-02" db="EMBL/GenBank/DDBJ databases">
        <authorList>
            <person name="Nowell W R."/>
        </authorList>
    </citation>
    <scope>NUCLEOTIDE SEQUENCE</scope>
</reference>
<sequence>MTTLSCRFIGAILFGVASDRFGRKWPLIVNIILYGIIEISTGFCQSYVQFIVVRALYGFSMGGIYGNCALAALENAPIPARGLLSGLLQQGYVLGFIMAAIWNSVTVNSQSYGWRMAFWCGGCFPLLVALWRVFLPESQAFLCIQEERKKAVLKGLFLLQGFQNRRNYGVWANEGEETETDLTNTQADKFQKGVTFWGAISSRSLIPSDVPINVSKWLEQQGTSSNEKRKRMYLTSQL</sequence>
<feature type="domain" description="Major facilitator superfamily (MFS) profile" evidence="6">
    <location>
        <begin position="1"/>
        <end position="238"/>
    </location>
</feature>
<comment type="subcellular location">
    <subcellularLocation>
        <location evidence="1">Membrane</location>
        <topology evidence="1">Multi-pass membrane protein</topology>
    </subcellularLocation>
</comment>